<evidence type="ECO:0000313" key="2">
    <source>
        <dbReference type="Proteomes" id="UP000240493"/>
    </source>
</evidence>
<organism evidence="1 2">
    <name type="scientific">Trichoderma asperellum (strain ATCC 204424 / CBS 433.97 / NBRC 101777)</name>
    <dbReference type="NCBI Taxonomy" id="1042311"/>
    <lineage>
        <taxon>Eukaryota</taxon>
        <taxon>Fungi</taxon>
        <taxon>Dikarya</taxon>
        <taxon>Ascomycota</taxon>
        <taxon>Pezizomycotina</taxon>
        <taxon>Sordariomycetes</taxon>
        <taxon>Hypocreomycetidae</taxon>
        <taxon>Hypocreales</taxon>
        <taxon>Hypocreaceae</taxon>
        <taxon>Trichoderma</taxon>
    </lineage>
</organism>
<evidence type="ECO:0000313" key="1">
    <source>
        <dbReference type="EMBL" id="PTB34817.1"/>
    </source>
</evidence>
<reference evidence="1 2" key="1">
    <citation type="submission" date="2016-07" db="EMBL/GenBank/DDBJ databases">
        <title>Multiple horizontal gene transfer events from other fungi enriched the ability of initially mycotrophic Trichoderma (Ascomycota) to feed on dead plant biomass.</title>
        <authorList>
            <consortium name="DOE Joint Genome Institute"/>
            <person name="Aerts A."/>
            <person name="Atanasova L."/>
            <person name="Chenthamara K."/>
            <person name="Zhang J."/>
            <person name="Grujic M."/>
            <person name="Henrissat B."/>
            <person name="Kuo A."/>
            <person name="Salamov A."/>
            <person name="Lipzen A."/>
            <person name="Labutti K."/>
            <person name="Barry K."/>
            <person name="Miao Y."/>
            <person name="Rahimi M.J."/>
            <person name="Shen Q."/>
            <person name="Grigoriev I.V."/>
            <person name="Kubicek C.P."/>
            <person name="Druzhinina I.S."/>
        </authorList>
    </citation>
    <scope>NUCLEOTIDE SEQUENCE [LARGE SCALE GENOMIC DNA]</scope>
    <source>
        <strain evidence="1 2">CBS 433.97</strain>
    </source>
</reference>
<accession>A0A2T3YQM0</accession>
<keyword evidence="2" id="KW-1185">Reference proteome</keyword>
<protein>
    <submittedName>
        <fullName evidence="1">Uncharacterized protein</fullName>
    </submittedName>
</protein>
<proteinExistence type="predicted"/>
<dbReference type="Proteomes" id="UP000240493">
    <property type="component" value="Unassembled WGS sequence"/>
</dbReference>
<dbReference type="OrthoDB" id="5429442at2759"/>
<gene>
    <name evidence="1" type="ORF">M441DRAFT_41729</name>
</gene>
<dbReference type="STRING" id="1042311.A0A2T3YQM0"/>
<dbReference type="EMBL" id="KZ679295">
    <property type="protein sequence ID" value="PTB34817.1"/>
    <property type="molecule type" value="Genomic_DNA"/>
</dbReference>
<sequence>MAPLSRFTVSLRTDETKPNEYYHQICALSENTINKNFERLFAQRGDEIAKLKYFTGDIKAGNLSAVLDPPRVTLQLQNVDNPQLLFRVRFKSGILVVGKGEKNTIKLDGWEVTVSAFMNNMIASPEHQNLTDKQIKAAIKAKAELEKSYDFYSPATIDEQNKARDPNVKENIVARKMKPGEYSIHRLFAAISEGSWSAPLLEESSVPGPNGTRMTLEKWIKEPENSVQATKVM</sequence>
<dbReference type="AlphaFoldDB" id="A0A2T3YQM0"/>
<name>A0A2T3YQM0_TRIA4</name>